<dbReference type="InterPro" id="IPR029058">
    <property type="entry name" value="AB_hydrolase_fold"/>
</dbReference>
<dbReference type="PRINTS" id="PR00111">
    <property type="entry name" value="ABHYDROLASE"/>
</dbReference>
<evidence type="ECO:0000259" key="1">
    <source>
        <dbReference type="Pfam" id="PF00561"/>
    </source>
</evidence>
<protein>
    <submittedName>
        <fullName evidence="2">Alpha/beta hydrolase</fullName>
    </submittedName>
</protein>
<dbReference type="InterPro" id="IPR000073">
    <property type="entry name" value="AB_hydrolase_1"/>
</dbReference>
<dbReference type="PANTHER" id="PTHR43433:SF5">
    <property type="entry name" value="AB HYDROLASE-1 DOMAIN-CONTAINING PROTEIN"/>
    <property type="match status" value="1"/>
</dbReference>
<dbReference type="SUPFAM" id="SSF53474">
    <property type="entry name" value="alpha/beta-Hydrolases"/>
    <property type="match status" value="1"/>
</dbReference>
<evidence type="ECO:0000313" key="2">
    <source>
        <dbReference type="EMBL" id="TNC50427.1"/>
    </source>
</evidence>
<organism evidence="2 3">
    <name type="scientific">Rubellimicrobium rubrum</name>
    <dbReference type="NCBI Taxonomy" id="2585369"/>
    <lineage>
        <taxon>Bacteria</taxon>
        <taxon>Pseudomonadati</taxon>
        <taxon>Pseudomonadota</taxon>
        <taxon>Alphaproteobacteria</taxon>
        <taxon>Rhodobacterales</taxon>
        <taxon>Roseobacteraceae</taxon>
        <taxon>Rubellimicrobium</taxon>
    </lineage>
</organism>
<dbReference type="Gene3D" id="3.40.50.1820">
    <property type="entry name" value="alpha/beta hydrolase"/>
    <property type="match status" value="1"/>
</dbReference>
<reference evidence="2 3" key="1">
    <citation type="submission" date="2019-06" db="EMBL/GenBank/DDBJ databases">
        <title>YIM 131921 draft genome.</title>
        <authorList>
            <person name="Jiang L."/>
        </authorList>
    </citation>
    <scope>NUCLEOTIDE SEQUENCE [LARGE SCALE GENOMIC DNA]</scope>
    <source>
        <strain evidence="2 3">YIM 131921</strain>
    </source>
</reference>
<sequence>MAASFFRDGLDLAVHAVGGGRPMLFEHGLCGDADQTAAVFPDRSGWQGVTVECRGHGRSGLGPSEAVSLATFADDLAGFIEARLPAPVVVGGISMGAALALRLAIKRPELVSGLVLARPAWLYDPAPPDMQPYRLVGGLLARLPPDEALAEFEASDTARRLAAEAPDNLASLRGFFRRKPAAATAILLNRIAADGPGVTVSEVAAVSVPTLVIGHGQDSVHPMSHAEALAAQIPGARLGVITPKATNHDRYRAEFSAALDHFLEEIPA</sequence>
<gene>
    <name evidence="2" type="ORF">FHG66_07965</name>
</gene>
<dbReference type="PANTHER" id="PTHR43433">
    <property type="entry name" value="HYDROLASE, ALPHA/BETA FOLD FAMILY PROTEIN"/>
    <property type="match status" value="1"/>
</dbReference>
<dbReference type="EMBL" id="VDFU01000007">
    <property type="protein sequence ID" value="TNC50427.1"/>
    <property type="molecule type" value="Genomic_DNA"/>
</dbReference>
<dbReference type="GO" id="GO:0016787">
    <property type="term" value="F:hydrolase activity"/>
    <property type="evidence" value="ECO:0007669"/>
    <property type="project" value="UniProtKB-KW"/>
</dbReference>
<dbReference type="Pfam" id="PF00561">
    <property type="entry name" value="Abhydrolase_1"/>
    <property type="match status" value="1"/>
</dbReference>
<evidence type="ECO:0000313" key="3">
    <source>
        <dbReference type="Proteomes" id="UP000305887"/>
    </source>
</evidence>
<name>A0A5C4MY77_9RHOB</name>
<dbReference type="AlphaFoldDB" id="A0A5C4MY77"/>
<dbReference type="OrthoDB" id="7375358at2"/>
<keyword evidence="2" id="KW-0378">Hydrolase</keyword>
<comment type="caution">
    <text evidence="2">The sequence shown here is derived from an EMBL/GenBank/DDBJ whole genome shotgun (WGS) entry which is preliminary data.</text>
</comment>
<proteinExistence type="predicted"/>
<keyword evidence="3" id="KW-1185">Reference proteome</keyword>
<dbReference type="Proteomes" id="UP000305887">
    <property type="component" value="Unassembled WGS sequence"/>
</dbReference>
<dbReference type="RefSeq" id="WP_139076223.1">
    <property type="nucleotide sequence ID" value="NZ_VDFU01000007.1"/>
</dbReference>
<dbReference type="InterPro" id="IPR050471">
    <property type="entry name" value="AB_hydrolase"/>
</dbReference>
<accession>A0A5C4MY77</accession>
<feature type="domain" description="AB hydrolase-1" evidence="1">
    <location>
        <begin position="22"/>
        <end position="241"/>
    </location>
</feature>